<dbReference type="InterPro" id="IPR007210">
    <property type="entry name" value="ABC_Gly_betaine_transp_sub-bd"/>
</dbReference>
<accession>A0A9Q4ABX3</accession>
<evidence type="ECO:0000259" key="10">
    <source>
        <dbReference type="PROSITE" id="PS50928"/>
    </source>
</evidence>
<evidence type="ECO:0000256" key="6">
    <source>
        <dbReference type="ARBA" id="ARBA00023136"/>
    </source>
</evidence>
<comment type="similarity">
    <text evidence="9">Belongs to the binding-protein-dependent transport system permease family.</text>
</comment>
<evidence type="ECO:0000256" key="8">
    <source>
        <dbReference type="ARBA" id="ARBA00035652"/>
    </source>
</evidence>
<dbReference type="SUPFAM" id="SSF53850">
    <property type="entry name" value="Periplasmic binding protein-like II"/>
    <property type="match status" value="1"/>
</dbReference>
<keyword evidence="2 9" id="KW-0813">Transport</keyword>
<dbReference type="PANTHER" id="PTHR47737:SF1">
    <property type="entry name" value="GLYCINE BETAINE_PROLINE BETAINE TRANSPORT SYSTEM PERMEASE PROTEIN PROW"/>
    <property type="match status" value="1"/>
</dbReference>
<evidence type="ECO:0000313" key="12">
    <source>
        <dbReference type="Proteomes" id="UP001108123"/>
    </source>
</evidence>
<dbReference type="Gene3D" id="3.40.190.10">
    <property type="entry name" value="Periplasmic binding protein-like II"/>
    <property type="match status" value="1"/>
</dbReference>
<dbReference type="InterPro" id="IPR000515">
    <property type="entry name" value="MetI-like"/>
</dbReference>
<reference evidence="11" key="1">
    <citation type="submission" date="2022-01" db="EMBL/GenBank/DDBJ databases">
        <title>Collection of gut derived symbiotic bacterial strains cultured from healthy donors.</title>
        <authorList>
            <person name="Lin H."/>
            <person name="Kohout C."/>
            <person name="Waligurski E."/>
            <person name="Pamer E.G."/>
        </authorList>
    </citation>
    <scope>NUCLEOTIDE SEQUENCE</scope>
    <source>
        <strain evidence="11">MSK.14.39</strain>
    </source>
</reference>
<dbReference type="GO" id="GO:0015226">
    <property type="term" value="F:carnitine transmembrane transporter activity"/>
    <property type="evidence" value="ECO:0007669"/>
    <property type="project" value="TreeGrafter"/>
</dbReference>
<evidence type="ECO:0000313" key="11">
    <source>
        <dbReference type="EMBL" id="MCG4565069.1"/>
    </source>
</evidence>
<dbReference type="RefSeq" id="WP_226808110.1">
    <property type="nucleotide sequence ID" value="NZ_JAJBNW010000028.1"/>
</dbReference>
<keyword evidence="6 9" id="KW-0472">Membrane</keyword>
<dbReference type="PROSITE" id="PS50928">
    <property type="entry name" value="ABC_TM1"/>
    <property type="match status" value="1"/>
</dbReference>
<dbReference type="GO" id="GO:0015871">
    <property type="term" value="P:choline transport"/>
    <property type="evidence" value="ECO:0007669"/>
    <property type="project" value="TreeGrafter"/>
</dbReference>
<evidence type="ECO:0000256" key="7">
    <source>
        <dbReference type="ARBA" id="ARBA00035642"/>
    </source>
</evidence>
<dbReference type="Gene3D" id="1.10.3720.10">
    <property type="entry name" value="MetI-like"/>
    <property type="match status" value="1"/>
</dbReference>
<feature type="transmembrane region" description="Helical" evidence="9">
    <location>
        <begin position="373"/>
        <end position="398"/>
    </location>
</feature>
<dbReference type="Pfam" id="PF00528">
    <property type="entry name" value="BPD_transp_1"/>
    <property type="match status" value="1"/>
</dbReference>
<sequence>MLILQSNFNIYSYADKSSLAASEKPKLVFGDAGWDSIRIHNKIAAIIIENGYGYKTDEITGSSPIVIKGLRQGDIDISMESWTDNIADVYEPGIEKGEIVELSTNYDDNAQGLYVPTYVIEGDSERGIEPMAPDLKSIKDLPKYKDIFKDPDNPSKGRIYGAPPNWFADEVLRGKMDTYNLKEDYEYFNPGSDTSLNTSIVSAYEKGEPWVGYYWDPTWIIGKYDMTLLEDEPYDEGKWENGYACEFPGVKVTIAVNKDMLEKAPDVVEFLKKYETNTQINSELLAYMQDNDGDLDKTVQWFFTEYEDLWTQWVPEEIANEVKKSTGTEDGKFGFSLSKFPENINIEFGIYIEKLVSWLTKHFQGFFDGLAAIINWIVSGIRGILVTIPWFIFILLIFLLGWKMINWKSGLIYALMMFLIGGLGLWNEMIFTLSIVITGVLISIIIGIPIGIHMSYNDKVEAFMKPILDGAQTMPSFVHLIPAMIFFGLGTVPAVFATIIYSTAPCIRFTNLGIREVPKEMTEAAYSYGSSSWQVLTKIELPQAMPTIMAGINQTTMAAMSMVVISSMIGSKGLGENVLIAINRTDIAMGFDSGISIVFLAIIIDRITQKISDKHKDI</sequence>
<dbReference type="Pfam" id="PF04069">
    <property type="entry name" value="OpuAC"/>
    <property type="match status" value="1"/>
</dbReference>
<dbReference type="Proteomes" id="UP001108123">
    <property type="component" value="Unassembled WGS sequence"/>
</dbReference>
<dbReference type="GO" id="GO:0031460">
    <property type="term" value="P:glycine betaine transport"/>
    <property type="evidence" value="ECO:0007669"/>
    <property type="project" value="TreeGrafter"/>
</dbReference>
<name>A0A9Q4ABX3_9FIRM</name>
<dbReference type="CDD" id="cd06261">
    <property type="entry name" value="TM_PBP2"/>
    <property type="match status" value="1"/>
</dbReference>
<feature type="domain" description="ABC transmembrane type-1" evidence="10">
    <location>
        <begin position="429"/>
        <end position="608"/>
    </location>
</feature>
<dbReference type="CDD" id="cd13641">
    <property type="entry name" value="PBP2_HisX_like"/>
    <property type="match status" value="1"/>
</dbReference>
<evidence type="ECO:0000256" key="2">
    <source>
        <dbReference type="ARBA" id="ARBA00022448"/>
    </source>
</evidence>
<dbReference type="GO" id="GO:0005275">
    <property type="term" value="F:amine transmembrane transporter activity"/>
    <property type="evidence" value="ECO:0007669"/>
    <property type="project" value="TreeGrafter"/>
</dbReference>
<comment type="similarity">
    <text evidence="8">In the N-terminal section; belongs to the binding-protein-dependent transport system permease family.</text>
</comment>
<comment type="similarity">
    <text evidence="7">In the C-terminal section; belongs to the OsmX family.</text>
</comment>
<keyword evidence="5 9" id="KW-1133">Transmembrane helix</keyword>
<comment type="caution">
    <text evidence="11">The sequence shown here is derived from an EMBL/GenBank/DDBJ whole genome shotgun (WGS) entry which is preliminary data.</text>
</comment>
<evidence type="ECO:0000256" key="9">
    <source>
        <dbReference type="RuleBase" id="RU363032"/>
    </source>
</evidence>
<comment type="subcellular location">
    <subcellularLocation>
        <location evidence="9">Cell membrane</location>
        <topology evidence="9">Multi-pass membrane protein</topology>
    </subcellularLocation>
    <subcellularLocation>
        <location evidence="1">Membrane</location>
        <topology evidence="1">Multi-pass membrane protein</topology>
    </subcellularLocation>
</comment>
<dbReference type="InterPro" id="IPR035906">
    <property type="entry name" value="MetI-like_sf"/>
</dbReference>
<feature type="transmembrane region" description="Helical" evidence="9">
    <location>
        <begin position="477"/>
        <end position="501"/>
    </location>
</feature>
<keyword evidence="3" id="KW-1003">Cell membrane</keyword>
<dbReference type="EMBL" id="JAKNID010000019">
    <property type="protein sequence ID" value="MCG4565069.1"/>
    <property type="molecule type" value="Genomic_DNA"/>
</dbReference>
<dbReference type="GO" id="GO:0043190">
    <property type="term" value="C:ATP-binding cassette (ABC) transporter complex"/>
    <property type="evidence" value="ECO:0007669"/>
    <property type="project" value="InterPro"/>
</dbReference>
<dbReference type="AlphaFoldDB" id="A0A9Q4ABX3"/>
<dbReference type="SUPFAM" id="SSF161098">
    <property type="entry name" value="MetI-like"/>
    <property type="match status" value="1"/>
</dbReference>
<evidence type="ECO:0000256" key="4">
    <source>
        <dbReference type="ARBA" id="ARBA00022692"/>
    </source>
</evidence>
<dbReference type="FunFam" id="1.10.3720.10:FF:000001">
    <property type="entry name" value="Glycine betaine ABC transporter, permease"/>
    <property type="match status" value="1"/>
</dbReference>
<proteinExistence type="inferred from homology"/>
<keyword evidence="12" id="KW-1185">Reference proteome</keyword>
<gene>
    <name evidence="11" type="ORF">L0P62_06370</name>
</gene>
<dbReference type="Gene3D" id="3.40.190.100">
    <property type="entry name" value="Glycine betaine-binding periplasmic protein, domain 2"/>
    <property type="match status" value="1"/>
</dbReference>
<evidence type="ECO:0000256" key="5">
    <source>
        <dbReference type="ARBA" id="ARBA00022989"/>
    </source>
</evidence>
<organism evidence="11 12">
    <name type="scientific">Anaerosalibacter bizertensis</name>
    <dbReference type="NCBI Taxonomy" id="932217"/>
    <lineage>
        <taxon>Bacteria</taxon>
        <taxon>Bacillati</taxon>
        <taxon>Bacillota</taxon>
        <taxon>Tissierellia</taxon>
        <taxon>Tissierellales</taxon>
        <taxon>Sporanaerobacteraceae</taxon>
        <taxon>Anaerosalibacter</taxon>
    </lineage>
</organism>
<keyword evidence="4 9" id="KW-0812">Transmembrane</keyword>
<dbReference type="PANTHER" id="PTHR47737">
    <property type="entry name" value="GLYCINE BETAINE/PROLINE BETAINE TRANSPORT SYSTEM PERMEASE PROTEIN PROW"/>
    <property type="match status" value="1"/>
</dbReference>
<evidence type="ECO:0000256" key="1">
    <source>
        <dbReference type="ARBA" id="ARBA00004141"/>
    </source>
</evidence>
<feature type="transmembrane region" description="Helical" evidence="9">
    <location>
        <begin position="433"/>
        <end position="456"/>
    </location>
</feature>
<protein>
    <submittedName>
        <fullName evidence="11">ABC transporter permease subunit</fullName>
    </submittedName>
</protein>
<feature type="transmembrane region" description="Helical" evidence="9">
    <location>
        <begin position="410"/>
        <end position="427"/>
    </location>
</feature>
<evidence type="ECO:0000256" key="3">
    <source>
        <dbReference type="ARBA" id="ARBA00022475"/>
    </source>
</evidence>